<reference evidence="1 2" key="1">
    <citation type="submission" date="2010-12" db="EMBL/GenBank/DDBJ databases">
        <title>Complete sequence of Bacillus cellulosilyticus DSM 2522.</title>
        <authorList>
            <consortium name="US DOE Joint Genome Institute"/>
            <person name="Lucas S."/>
            <person name="Copeland A."/>
            <person name="Lapidus A."/>
            <person name="Cheng J.-F."/>
            <person name="Bruce D."/>
            <person name="Goodwin L."/>
            <person name="Pitluck S."/>
            <person name="Chertkov O."/>
            <person name="Detter J.C."/>
            <person name="Han C."/>
            <person name="Tapia R."/>
            <person name="Land M."/>
            <person name="Hauser L."/>
            <person name="Jeffries C."/>
            <person name="Kyrpides N."/>
            <person name="Ivanova N."/>
            <person name="Mikhailova N."/>
            <person name="Brumm P."/>
            <person name="Mead D."/>
            <person name="Woyke T."/>
        </authorList>
    </citation>
    <scope>NUCLEOTIDE SEQUENCE [LARGE SCALE GENOMIC DNA]</scope>
    <source>
        <strain evidence="2">ATCC 21833 / DSM 2522 / FERM P-1141 / JCM 9156 / N-4</strain>
    </source>
</reference>
<protein>
    <submittedName>
        <fullName evidence="1">Uncharacterized protein</fullName>
    </submittedName>
</protein>
<dbReference type="Proteomes" id="UP000001401">
    <property type="component" value="Chromosome"/>
</dbReference>
<sequence>MFDPTIYDNLKVVLEGKIYEHDFSGDIIITNREDIVDLATMSRMFSIKFTLASSQFKHQHCELVLSSTMEDFATEMLDENEHDAGCSLYVYFHSKIRDVEKDCSTIQRHLNMIWNGRPMITQKVSFLYGNDDTLLNETKLHFNRKINEEQIQDVPSLLDYCIQSLTFFHKHYKRSN</sequence>
<evidence type="ECO:0000313" key="2">
    <source>
        <dbReference type="Proteomes" id="UP000001401"/>
    </source>
</evidence>
<keyword evidence="2" id="KW-1185">Reference proteome</keyword>
<dbReference type="STRING" id="649639.Bcell_2246"/>
<dbReference type="HOGENOM" id="CLU_124985_0_0_9"/>
<name>E6TQJ5_EVAC2</name>
<accession>E6TQJ5</accession>
<dbReference type="RefSeq" id="WP_013488841.1">
    <property type="nucleotide sequence ID" value="NC_014829.1"/>
</dbReference>
<evidence type="ECO:0000313" key="1">
    <source>
        <dbReference type="EMBL" id="ADU30506.1"/>
    </source>
</evidence>
<dbReference type="OrthoDB" id="2964978at2"/>
<dbReference type="eggNOG" id="ENOG50336V6">
    <property type="taxonomic scope" value="Bacteria"/>
</dbReference>
<gene>
    <name evidence="1" type="ordered locus">Bcell_2246</name>
</gene>
<proteinExistence type="predicted"/>
<dbReference type="KEGG" id="bco:Bcell_2246"/>
<dbReference type="EMBL" id="CP002394">
    <property type="protein sequence ID" value="ADU30506.1"/>
    <property type="molecule type" value="Genomic_DNA"/>
</dbReference>
<dbReference type="AlphaFoldDB" id="E6TQJ5"/>
<organism evidence="1 2">
    <name type="scientific">Evansella cellulosilytica (strain ATCC 21833 / DSM 2522 / FERM P-1141 / JCM 9156 / N-4)</name>
    <name type="common">Bacillus cellulosilyticus</name>
    <dbReference type="NCBI Taxonomy" id="649639"/>
    <lineage>
        <taxon>Bacteria</taxon>
        <taxon>Bacillati</taxon>
        <taxon>Bacillota</taxon>
        <taxon>Bacilli</taxon>
        <taxon>Bacillales</taxon>
        <taxon>Bacillaceae</taxon>
        <taxon>Evansella</taxon>
    </lineage>
</organism>